<evidence type="ECO:0000256" key="1">
    <source>
        <dbReference type="SAM" id="MobiDB-lite"/>
    </source>
</evidence>
<dbReference type="EMBL" id="GGEC01054509">
    <property type="protein sequence ID" value="MBX34993.1"/>
    <property type="molecule type" value="Transcribed_RNA"/>
</dbReference>
<feature type="compositionally biased region" description="Polar residues" evidence="1">
    <location>
        <begin position="7"/>
        <end position="24"/>
    </location>
</feature>
<organism evidence="2">
    <name type="scientific">Rhizophora mucronata</name>
    <name type="common">Asiatic mangrove</name>
    <dbReference type="NCBI Taxonomy" id="61149"/>
    <lineage>
        <taxon>Eukaryota</taxon>
        <taxon>Viridiplantae</taxon>
        <taxon>Streptophyta</taxon>
        <taxon>Embryophyta</taxon>
        <taxon>Tracheophyta</taxon>
        <taxon>Spermatophyta</taxon>
        <taxon>Magnoliopsida</taxon>
        <taxon>eudicotyledons</taxon>
        <taxon>Gunneridae</taxon>
        <taxon>Pentapetalae</taxon>
        <taxon>rosids</taxon>
        <taxon>fabids</taxon>
        <taxon>Malpighiales</taxon>
        <taxon>Rhizophoraceae</taxon>
        <taxon>Rhizophora</taxon>
    </lineage>
</organism>
<sequence length="24" mass="2754">MPGCNKKGSNSKRWSSFCTHTRKL</sequence>
<dbReference type="AlphaFoldDB" id="A0A2P2MXP7"/>
<reference evidence="2" key="1">
    <citation type="submission" date="2018-02" db="EMBL/GenBank/DDBJ databases">
        <title>Rhizophora mucronata_Transcriptome.</title>
        <authorList>
            <person name="Meera S.P."/>
            <person name="Sreeshan A."/>
            <person name="Augustine A."/>
        </authorList>
    </citation>
    <scope>NUCLEOTIDE SEQUENCE</scope>
    <source>
        <tissue evidence="2">Leaf</tissue>
    </source>
</reference>
<feature type="region of interest" description="Disordered" evidence="1">
    <location>
        <begin position="1"/>
        <end position="24"/>
    </location>
</feature>
<name>A0A2P2MXP7_RHIMU</name>
<protein>
    <submittedName>
        <fullName evidence="2">Uncharacterized protein</fullName>
    </submittedName>
</protein>
<evidence type="ECO:0000313" key="2">
    <source>
        <dbReference type="EMBL" id="MBX34993.1"/>
    </source>
</evidence>
<proteinExistence type="predicted"/>
<accession>A0A2P2MXP7</accession>